<evidence type="ECO:0000256" key="8">
    <source>
        <dbReference type="ARBA" id="ARBA00049929"/>
    </source>
</evidence>
<name>A0A2H0UGM2_9BACT</name>
<proteinExistence type="inferred from homology"/>
<sequence length="314" mass="34985">MKKRLLTGLQASGQLHIGNYFGALKPFVDTYEEYDSFLMVADYHALTSIKDAKTLSGNILEAVRVYLAIGVDPERATLFKQSDVPEHMELGWIFNCLVSVPFLQQAHAYKDKVAKGLEANAGLFTYPMLMAADILLYDAEVVPVGEDQRQHIEYAREAGGKFNRAFETEEFRAPQELILKGVGTVPGVNGEKMSKSYGNTIPLFATKDAIAKAVMSIVTDSSGDTPKNVYAIHSLYRNEDELTKLYEENKGNYKALKESLVEDIEAHIAPMREKYQNISDEEILSVLKNGAEKARTVASKKMETVRKKVGVALY</sequence>
<dbReference type="GO" id="GO:0004830">
    <property type="term" value="F:tryptophan-tRNA ligase activity"/>
    <property type="evidence" value="ECO:0007669"/>
    <property type="project" value="UniProtKB-UniRule"/>
</dbReference>
<evidence type="ECO:0000313" key="11">
    <source>
        <dbReference type="EMBL" id="PIR85510.1"/>
    </source>
</evidence>
<dbReference type="PANTHER" id="PTHR43766:SF1">
    <property type="entry name" value="TRYPTOPHAN--TRNA LIGASE, MITOCHONDRIAL"/>
    <property type="match status" value="1"/>
</dbReference>
<evidence type="ECO:0000313" key="12">
    <source>
        <dbReference type="Proteomes" id="UP000229315"/>
    </source>
</evidence>
<evidence type="ECO:0000256" key="1">
    <source>
        <dbReference type="ARBA" id="ARBA00005594"/>
    </source>
</evidence>
<dbReference type="InterPro" id="IPR014729">
    <property type="entry name" value="Rossmann-like_a/b/a_fold"/>
</dbReference>
<keyword evidence="6 10" id="KW-0648">Protein biosynthesis</keyword>
<dbReference type="InterPro" id="IPR002305">
    <property type="entry name" value="aa-tRNA-synth_Ic"/>
</dbReference>
<evidence type="ECO:0000256" key="7">
    <source>
        <dbReference type="ARBA" id="ARBA00023146"/>
    </source>
</evidence>
<dbReference type="InterPro" id="IPR002306">
    <property type="entry name" value="Trp-tRNA-ligase"/>
</dbReference>
<dbReference type="GO" id="GO:0005829">
    <property type="term" value="C:cytosol"/>
    <property type="evidence" value="ECO:0007669"/>
    <property type="project" value="TreeGrafter"/>
</dbReference>
<dbReference type="InterPro" id="IPR050203">
    <property type="entry name" value="Trp-tRNA_synthetase"/>
</dbReference>
<evidence type="ECO:0000256" key="6">
    <source>
        <dbReference type="ARBA" id="ARBA00022917"/>
    </source>
</evidence>
<comment type="similarity">
    <text evidence="1 10">Belongs to the class-I aminoacyl-tRNA synthetase family.</text>
</comment>
<organism evidence="11 12">
    <name type="scientific">Candidatus Kaiserbacteria bacterium CG10_big_fil_rev_8_21_14_0_10_45_20</name>
    <dbReference type="NCBI Taxonomy" id="1974607"/>
    <lineage>
        <taxon>Bacteria</taxon>
        <taxon>Candidatus Kaiseribacteriota</taxon>
    </lineage>
</organism>
<accession>A0A2H0UGM2</accession>
<dbReference type="NCBIfam" id="TIGR00233">
    <property type="entry name" value="trpS"/>
    <property type="match status" value="1"/>
</dbReference>
<keyword evidence="5 10" id="KW-0067">ATP-binding</keyword>
<dbReference type="EC" id="6.1.1.2" evidence="2 9"/>
<dbReference type="PRINTS" id="PR01039">
    <property type="entry name" value="TRNASYNTHTRP"/>
</dbReference>
<dbReference type="AlphaFoldDB" id="A0A2H0UGM2"/>
<keyword evidence="3 10" id="KW-0436">Ligase</keyword>
<gene>
    <name evidence="11" type="primary">trpS</name>
    <name evidence="11" type="ORF">COU15_00235</name>
</gene>
<comment type="catalytic activity">
    <reaction evidence="8">
        <text>tRNA(Trp) + L-tryptophan + ATP = L-tryptophyl-tRNA(Trp) + AMP + diphosphate + H(+)</text>
        <dbReference type="Rhea" id="RHEA:24080"/>
        <dbReference type="Rhea" id="RHEA-COMP:9671"/>
        <dbReference type="Rhea" id="RHEA-COMP:9705"/>
        <dbReference type="ChEBI" id="CHEBI:15378"/>
        <dbReference type="ChEBI" id="CHEBI:30616"/>
        <dbReference type="ChEBI" id="CHEBI:33019"/>
        <dbReference type="ChEBI" id="CHEBI:57912"/>
        <dbReference type="ChEBI" id="CHEBI:78442"/>
        <dbReference type="ChEBI" id="CHEBI:78535"/>
        <dbReference type="ChEBI" id="CHEBI:456215"/>
        <dbReference type="EC" id="6.1.1.2"/>
    </reaction>
</comment>
<keyword evidence="4 10" id="KW-0547">Nucleotide-binding</keyword>
<dbReference type="GO" id="GO:0005524">
    <property type="term" value="F:ATP binding"/>
    <property type="evidence" value="ECO:0007669"/>
    <property type="project" value="UniProtKB-KW"/>
</dbReference>
<evidence type="ECO:0000256" key="9">
    <source>
        <dbReference type="NCBIfam" id="TIGR00233"/>
    </source>
</evidence>
<dbReference type="FunFam" id="1.10.240.10:FF:000005">
    <property type="entry name" value="Tryptophan--tRNA ligase"/>
    <property type="match status" value="1"/>
</dbReference>
<protein>
    <recommendedName>
        <fullName evidence="2 9">Tryptophan--tRNA ligase</fullName>
        <ecNumber evidence="2 9">6.1.1.2</ecNumber>
    </recommendedName>
</protein>
<evidence type="ECO:0000256" key="5">
    <source>
        <dbReference type="ARBA" id="ARBA00022840"/>
    </source>
</evidence>
<evidence type="ECO:0000256" key="10">
    <source>
        <dbReference type="RuleBase" id="RU363036"/>
    </source>
</evidence>
<dbReference type="EMBL" id="PFBH01000001">
    <property type="protein sequence ID" value="PIR85510.1"/>
    <property type="molecule type" value="Genomic_DNA"/>
</dbReference>
<keyword evidence="7 10" id="KW-0030">Aminoacyl-tRNA synthetase</keyword>
<evidence type="ECO:0000256" key="2">
    <source>
        <dbReference type="ARBA" id="ARBA00013161"/>
    </source>
</evidence>
<evidence type="ECO:0000256" key="3">
    <source>
        <dbReference type="ARBA" id="ARBA00022598"/>
    </source>
</evidence>
<dbReference type="PANTHER" id="PTHR43766">
    <property type="entry name" value="TRYPTOPHAN--TRNA LIGASE, MITOCHONDRIAL"/>
    <property type="match status" value="1"/>
</dbReference>
<dbReference type="Gene3D" id="3.40.50.620">
    <property type="entry name" value="HUPs"/>
    <property type="match status" value="1"/>
</dbReference>
<dbReference type="SUPFAM" id="SSF52374">
    <property type="entry name" value="Nucleotidylyl transferase"/>
    <property type="match status" value="1"/>
</dbReference>
<dbReference type="Pfam" id="PF00579">
    <property type="entry name" value="tRNA-synt_1b"/>
    <property type="match status" value="1"/>
</dbReference>
<comment type="caution">
    <text evidence="11">The sequence shown here is derived from an EMBL/GenBank/DDBJ whole genome shotgun (WGS) entry which is preliminary data.</text>
</comment>
<reference evidence="12" key="1">
    <citation type="submission" date="2017-09" db="EMBL/GenBank/DDBJ databases">
        <title>Depth-based differentiation of microbial function through sediment-hosted aquifers and enrichment of novel symbionts in the deep terrestrial subsurface.</title>
        <authorList>
            <person name="Probst A.J."/>
            <person name="Ladd B."/>
            <person name="Jarett J.K."/>
            <person name="Geller-Mcgrath D.E."/>
            <person name="Sieber C.M.K."/>
            <person name="Emerson J.B."/>
            <person name="Anantharaman K."/>
            <person name="Thomas B.C."/>
            <person name="Malmstrom R."/>
            <person name="Stieglmeier M."/>
            <person name="Klingl A."/>
            <person name="Woyke T."/>
            <person name="Ryan C.M."/>
            <person name="Banfield J.F."/>
        </authorList>
    </citation>
    <scope>NUCLEOTIDE SEQUENCE [LARGE SCALE GENOMIC DNA]</scope>
</reference>
<dbReference type="CDD" id="cd00806">
    <property type="entry name" value="TrpRS_core"/>
    <property type="match status" value="1"/>
</dbReference>
<evidence type="ECO:0000256" key="4">
    <source>
        <dbReference type="ARBA" id="ARBA00022741"/>
    </source>
</evidence>
<dbReference type="GO" id="GO:0006436">
    <property type="term" value="P:tryptophanyl-tRNA aminoacylation"/>
    <property type="evidence" value="ECO:0007669"/>
    <property type="project" value="UniProtKB-UniRule"/>
</dbReference>
<dbReference type="Proteomes" id="UP000229315">
    <property type="component" value="Unassembled WGS sequence"/>
</dbReference>
<dbReference type="Gene3D" id="1.10.240.10">
    <property type="entry name" value="Tyrosyl-Transfer RNA Synthetase"/>
    <property type="match status" value="1"/>
</dbReference>